<proteinExistence type="predicted"/>
<evidence type="ECO:0000313" key="2">
    <source>
        <dbReference type="Proteomes" id="UP000276389"/>
    </source>
</evidence>
<comment type="caution">
    <text evidence="1">The sequence shown here is derived from an EMBL/GenBank/DDBJ whole genome shotgun (WGS) entry which is preliminary data.</text>
</comment>
<sequence length="111" mass="11231">MAKNYQQDGNTLDFQNTGATDIHSGDAVLSGALVGVAHDDIPAGLWGVLHTTGVFVLPKAAEAVTLGQKLYLTDGKLTAEAGEAAAPNPLAGTAWAAAAADAESVPVRLGY</sequence>
<reference evidence="1 2" key="1">
    <citation type="submission" date="2018-12" db="EMBL/GenBank/DDBJ databases">
        <title>The Genome Submission of two Enterobacter spp. strains.</title>
        <authorList>
            <person name="Wu W."/>
            <person name="Wei L."/>
            <person name="Feng Y."/>
            <person name="Zong Z."/>
        </authorList>
    </citation>
    <scope>NUCLEOTIDE SEQUENCE [LARGE SCALE GENOMIC DNA]</scope>
    <source>
        <strain evidence="1 2">WCHEHu045002</strain>
    </source>
</reference>
<organism evidence="1 2">
    <name type="scientific">Enterobacter huaxiensis</name>
    <dbReference type="NCBI Taxonomy" id="2494702"/>
    <lineage>
        <taxon>Bacteria</taxon>
        <taxon>Pseudomonadati</taxon>
        <taxon>Pseudomonadota</taxon>
        <taxon>Gammaproteobacteria</taxon>
        <taxon>Enterobacterales</taxon>
        <taxon>Enterobacteriaceae</taxon>
        <taxon>Enterobacter</taxon>
    </lineage>
</organism>
<dbReference type="AlphaFoldDB" id="A0A3R9NG63"/>
<dbReference type="EMBL" id="RWHU01000002">
    <property type="protein sequence ID" value="RSK69429.1"/>
    <property type="molecule type" value="Genomic_DNA"/>
</dbReference>
<dbReference type="Pfam" id="PF09956">
    <property type="entry name" value="Phage_cement_2"/>
    <property type="match status" value="1"/>
</dbReference>
<evidence type="ECO:0000313" key="1">
    <source>
        <dbReference type="EMBL" id="RSK69429.1"/>
    </source>
</evidence>
<gene>
    <name evidence="1" type="ORF">EJE24_06445</name>
</gene>
<dbReference type="RefSeq" id="WP_125914009.1">
    <property type="nucleotide sequence ID" value="NZ_RWHU01000002.1"/>
</dbReference>
<dbReference type="InterPro" id="IPR011231">
    <property type="entry name" value="Phage_VT1-Sakai_H0018"/>
</dbReference>
<dbReference type="PIRSF" id="PIRSF030771">
    <property type="entry name" value="UCP030771"/>
    <property type="match status" value="1"/>
</dbReference>
<protein>
    <submittedName>
        <fullName evidence="1">DUF2190 family protein</fullName>
    </submittedName>
</protein>
<dbReference type="Proteomes" id="UP000276389">
    <property type="component" value="Unassembled WGS sequence"/>
</dbReference>
<name>A0A3R9NG63_9ENTR</name>
<accession>A0A3R9NG63</accession>